<accession>X1F2S3</accession>
<dbReference type="EMBL" id="BARU01008287">
    <property type="protein sequence ID" value="GAH39237.1"/>
    <property type="molecule type" value="Genomic_DNA"/>
</dbReference>
<dbReference type="Pfam" id="PF04560">
    <property type="entry name" value="RNA_pol_Rpb2_7"/>
    <property type="match status" value="1"/>
</dbReference>
<evidence type="ECO:0000256" key="1">
    <source>
        <dbReference type="SAM" id="MobiDB-lite"/>
    </source>
</evidence>
<evidence type="ECO:0000259" key="2">
    <source>
        <dbReference type="Pfam" id="PF04560"/>
    </source>
</evidence>
<dbReference type="SUPFAM" id="SSF64484">
    <property type="entry name" value="beta and beta-prime subunits of DNA dependent RNA-polymerase"/>
    <property type="match status" value="1"/>
</dbReference>
<comment type="caution">
    <text evidence="3">The sequence shown here is derived from an EMBL/GenBank/DDBJ whole genome shotgun (WGS) entry which is preliminary data.</text>
</comment>
<dbReference type="AlphaFoldDB" id="X1F2S3"/>
<proteinExistence type="predicted"/>
<dbReference type="GO" id="GO:0003899">
    <property type="term" value="F:DNA-directed RNA polymerase activity"/>
    <property type="evidence" value="ECO:0007669"/>
    <property type="project" value="InterPro"/>
</dbReference>
<feature type="domain" description="RNA polymerase Rpb2" evidence="2">
    <location>
        <begin position="1"/>
        <end position="58"/>
    </location>
</feature>
<gene>
    <name evidence="3" type="ORF">S03H2_16234</name>
</gene>
<feature type="compositionally biased region" description="Basic and acidic residues" evidence="1">
    <location>
        <begin position="68"/>
        <end position="85"/>
    </location>
</feature>
<feature type="region of interest" description="Disordered" evidence="1">
    <location>
        <begin position="68"/>
        <end position="118"/>
    </location>
</feature>
<dbReference type="InterPro" id="IPR007641">
    <property type="entry name" value="RNA_pol_Rpb2_7"/>
</dbReference>
<dbReference type="GO" id="GO:0003677">
    <property type="term" value="F:DNA binding"/>
    <property type="evidence" value="ECO:0007669"/>
    <property type="project" value="InterPro"/>
</dbReference>
<reference evidence="3" key="1">
    <citation type="journal article" date="2014" name="Front. Microbiol.">
        <title>High frequency of phylogenetically diverse reductive dehalogenase-homologous genes in deep subseafloor sedimentary metagenomes.</title>
        <authorList>
            <person name="Kawai M."/>
            <person name="Futagami T."/>
            <person name="Toyoda A."/>
            <person name="Takaki Y."/>
            <person name="Nishi S."/>
            <person name="Hori S."/>
            <person name="Arai W."/>
            <person name="Tsubouchi T."/>
            <person name="Morono Y."/>
            <person name="Uchiyama I."/>
            <person name="Ito T."/>
            <person name="Fujiyama A."/>
            <person name="Inagaki F."/>
            <person name="Takami H."/>
        </authorList>
    </citation>
    <scope>NUCLEOTIDE SEQUENCE</scope>
    <source>
        <strain evidence="3">Expedition CK06-06</strain>
    </source>
</reference>
<dbReference type="GO" id="GO:0006351">
    <property type="term" value="P:DNA-templated transcription"/>
    <property type="evidence" value="ECO:0007669"/>
    <property type="project" value="InterPro"/>
</dbReference>
<organism evidence="3">
    <name type="scientific">marine sediment metagenome</name>
    <dbReference type="NCBI Taxonomy" id="412755"/>
    <lineage>
        <taxon>unclassified sequences</taxon>
        <taxon>metagenomes</taxon>
        <taxon>ecological metagenomes</taxon>
    </lineage>
</organism>
<feature type="compositionally biased region" description="Basic residues" evidence="1">
    <location>
        <begin position="86"/>
        <end position="118"/>
    </location>
</feature>
<evidence type="ECO:0000313" key="3">
    <source>
        <dbReference type="EMBL" id="GAH39237.1"/>
    </source>
</evidence>
<name>X1F2S3_9ZZZZ</name>
<feature type="non-terminal residue" evidence="3">
    <location>
        <position position="1"/>
    </location>
</feature>
<protein>
    <recommendedName>
        <fullName evidence="2">RNA polymerase Rpb2 domain-containing protein</fullName>
    </recommendedName>
</protein>
<sequence>GSAYSLQEMLTIKSDDVVGRANAYDSIIKGHPIQSPHIPSAFNVLVSELKSLGFSISPVVKKPVIKKEVKKPEKKPKEIKKSVKAEKRKQKKVSKEKKKIKKSRPRSGSRQRSGKTKK</sequence>